<comment type="caution">
    <text evidence="1">The sequence shown here is derived from an EMBL/GenBank/DDBJ whole genome shotgun (WGS) entry which is preliminary data.</text>
</comment>
<dbReference type="EMBL" id="PPXD01000007">
    <property type="protein sequence ID" value="POH67538.1"/>
    <property type="molecule type" value="Genomic_DNA"/>
</dbReference>
<organism evidence="1 2">
    <name type="scientific">Cryobacterium zongtaii</name>
    <dbReference type="NCBI Taxonomy" id="1259217"/>
    <lineage>
        <taxon>Bacteria</taxon>
        <taxon>Bacillati</taxon>
        <taxon>Actinomycetota</taxon>
        <taxon>Actinomycetes</taxon>
        <taxon>Micrococcales</taxon>
        <taxon>Microbacteriaceae</taxon>
        <taxon>Cryobacterium</taxon>
    </lineage>
</organism>
<name>A0A2S3ZIW4_9MICO</name>
<proteinExistence type="predicted"/>
<evidence type="ECO:0000313" key="2">
    <source>
        <dbReference type="Proteomes" id="UP000237340"/>
    </source>
</evidence>
<reference evidence="1 2" key="1">
    <citation type="submission" date="2018-01" db="EMBL/GenBank/DDBJ databases">
        <title>Cryobacterium sp. nov., from glaciers in China.</title>
        <authorList>
            <person name="Liu Q."/>
            <person name="Xin Y.-H."/>
        </authorList>
    </citation>
    <scope>NUCLEOTIDE SEQUENCE [LARGE SCALE GENOMIC DNA]</scope>
    <source>
        <strain evidence="1 2">TMN-42</strain>
    </source>
</reference>
<dbReference type="AlphaFoldDB" id="A0A2S3ZIW4"/>
<sequence>MLAILVLLPATLGIMFANQWIRYVEDGPSRSVNVTAGEMLEYGNARWRIEATDRVSADSAAGRERDLPAGTDLISVTVEVDPTGTGPDGVPDGCTARLEESGVGTVTRSWSNASQGAIDLGPGGPSLTSCSSDLSTRYSFVAEFVVPAEAGDSSSLTVNISVPGVLPEYARFAVD</sequence>
<protein>
    <submittedName>
        <fullName evidence="1">Uncharacterized protein</fullName>
    </submittedName>
</protein>
<accession>A0A2S3ZIW4</accession>
<keyword evidence="2" id="KW-1185">Reference proteome</keyword>
<evidence type="ECO:0000313" key="1">
    <source>
        <dbReference type="EMBL" id="POH67538.1"/>
    </source>
</evidence>
<gene>
    <name evidence="1" type="ORF">C3B61_06430</name>
</gene>
<dbReference type="Proteomes" id="UP000237340">
    <property type="component" value="Unassembled WGS sequence"/>
</dbReference>